<evidence type="ECO:0000313" key="3">
    <source>
        <dbReference type="Proteomes" id="UP000076532"/>
    </source>
</evidence>
<sequence length="174" mass="20062">MAGLSPNYFKMIKNLVDTAAKKFLDTKMTWETQEYHNKKRFLDALDQFSELDYIFYNYEALWPITVLARKYIRQRRRKTQSPRQRQRRDLDNPGKSTSRPKLSPPKINVKKYSTVANETIYVQANRSQTVVPLVVPKNVVTSASVNRGGQHRGLVPIVEVLVRAPGAAARWNQA</sequence>
<organism evidence="2 3">
    <name type="scientific">Athelia psychrophila</name>
    <dbReference type="NCBI Taxonomy" id="1759441"/>
    <lineage>
        <taxon>Eukaryota</taxon>
        <taxon>Fungi</taxon>
        <taxon>Dikarya</taxon>
        <taxon>Basidiomycota</taxon>
        <taxon>Agaricomycotina</taxon>
        <taxon>Agaricomycetes</taxon>
        <taxon>Agaricomycetidae</taxon>
        <taxon>Atheliales</taxon>
        <taxon>Atheliaceae</taxon>
        <taxon>Athelia</taxon>
    </lineage>
</organism>
<gene>
    <name evidence="2" type="ORF">FIBSPDRAFT_155505</name>
</gene>
<feature type="compositionally biased region" description="Basic residues" evidence="1">
    <location>
        <begin position="75"/>
        <end position="86"/>
    </location>
</feature>
<evidence type="ECO:0000313" key="2">
    <source>
        <dbReference type="EMBL" id="KZP12611.1"/>
    </source>
</evidence>
<proteinExistence type="predicted"/>
<dbReference type="Proteomes" id="UP000076532">
    <property type="component" value="Unassembled WGS sequence"/>
</dbReference>
<dbReference type="OrthoDB" id="10579902at2759"/>
<keyword evidence="3" id="KW-1185">Reference proteome</keyword>
<evidence type="ECO:0000256" key="1">
    <source>
        <dbReference type="SAM" id="MobiDB-lite"/>
    </source>
</evidence>
<protein>
    <submittedName>
        <fullName evidence="2">Uncharacterized protein</fullName>
    </submittedName>
</protein>
<reference evidence="2 3" key="1">
    <citation type="journal article" date="2016" name="Mol. Biol. Evol.">
        <title>Comparative Genomics of Early-Diverging Mushroom-Forming Fungi Provides Insights into the Origins of Lignocellulose Decay Capabilities.</title>
        <authorList>
            <person name="Nagy L.G."/>
            <person name="Riley R."/>
            <person name="Tritt A."/>
            <person name="Adam C."/>
            <person name="Daum C."/>
            <person name="Floudas D."/>
            <person name="Sun H."/>
            <person name="Yadav J.S."/>
            <person name="Pangilinan J."/>
            <person name="Larsson K.H."/>
            <person name="Matsuura K."/>
            <person name="Barry K."/>
            <person name="Labutti K."/>
            <person name="Kuo R."/>
            <person name="Ohm R.A."/>
            <person name="Bhattacharya S.S."/>
            <person name="Shirouzu T."/>
            <person name="Yoshinaga Y."/>
            <person name="Martin F.M."/>
            <person name="Grigoriev I.V."/>
            <person name="Hibbett D.S."/>
        </authorList>
    </citation>
    <scope>NUCLEOTIDE SEQUENCE [LARGE SCALE GENOMIC DNA]</scope>
    <source>
        <strain evidence="2 3">CBS 109695</strain>
    </source>
</reference>
<accession>A0A166BG21</accession>
<dbReference type="AlphaFoldDB" id="A0A166BG21"/>
<dbReference type="EMBL" id="KV417645">
    <property type="protein sequence ID" value="KZP12611.1"/>
    <property type="molecule type" value="Genomic_DNA"/>
</dbReference>
<name>A0A166BG21_9AGAM</name>
<feature type="region of interest" description="Disordered" evidence="1">
    <location>
        <begin position="75"/>
        <end position="108"/>
    </location>
</feature>